<dbReference type="Gene3D" id="1.25.40.390">
    <property type="match status" value="1"/>
</dbReference>
<proteinExistence type="predicted"/>
<dbReference type="InterPro" id="IPR011990">
    <property type="entry name" value="TPR-like_helical_dom_sf"/>
</dbReference>
<comment type="caution">
    <text evidence="1">The sequence shown here is derived from an EMBL/GenBank/DDBJ whole genome shotgun (WGS) entry which is preliminary data.</text>
</comment>
<evidence type="ECO:0000313" key="2">
    <source>
        <dbReference type="Proteomes" id="UP001403385"/>
    </source>
</evidence>
<name>A0AAW9S8M0_9BACT</name>
<protein>
    <submittedName>
        <fullName evidence="1">SusD/RagB family nutrient-binding outer membrane lipoprotein</fullName>
    </submittedName>
</protein>
<keyword evidence="1" id="KW-0449">Lipoprotein</keyword>
<dbReference type="PROSITE" id="PS51257">
    <property type="entry name" value="PROKAR_LIPOPROTEIN"/>
    <property type="match status" value="1"/>
</dbReference>
<dbReference type="InterPro" id="IPR041662">
    <property type="entry name" value="SusD-like_2"/>
</dbReference>
<organism evidence="1 2">
    <name type="scientific">Rapidithrix thailandica</name>
    <dbReference type="NCBI Taxonomy" id="413964"/>
    <lineage>
        <taxon>Bacteria</taxon>
        <taxon>Pseudomonadati</taxon>
        <taxon>Bacteroidota</taxon>
        <taxon>Cytophagia</taxon>
        <taxon>Cytophagales</taxon>
        <taxon>Flammeovirgaceae</taxon>
        <taxon>Rapidithrix</taxon>
    </lineage>
</organism>
<gene>
    <name evidence="1" type="ORF">AAG747_07105</name>
</gene>
<dbReference type="SUPFAM" id="SSF48452">
    <property type="entry name" value="TPR-like"/>
    <property type="match status" value="1"/>
</dbReference>
<dbReference type="Pfam" id="PF12771">
    <property type="entry name" value="SusD-like_2"/>
    <property type="match status" value="1"/>
</dbReference>
<accession>A0AAW9S8M0</accession>
<dbReference type="RefSeq" id="WP_346820455.1">
    <property type="nucleotide sequence ID" value="NZ_JBDKWZ010000003.1"/>
</dbReference>
<dbReference type="EMBL" id="JBDKWZ010000003">
    <property type="protein sequence ID" value="MEN7547668.1"/>
    <property type="molecule type" value="Genomic_DNA"/>
</dbReference>
<evidence type="ECO:0000313" key="1">
    <source>
        <dbReference type="EMBL" id="MEN7547668.1"/>
    </source>
</evidence>
<keyword evidence="2" id="KW-1185">Reference proteome</keyword>
<reference evidence="1 2" key="1">
    <citation type="submission" date="2024-04" db="EMBL/GenBank/DDBJ databases">
        <title>Novel genus in family Flammeovirgaceae.</title>
        <authorList>
            <person name="Nguyen T.H."/>
            <person name="Vuong T.Q."/>
            <person name="Le H."/>
            <person name="Kim S.-G."/>
        </authorList>
    </citation>
    <scope>NUCLEOTIDE SEQUENCE [LARGE SCALE GENOMIC DNA]</scope>
    <source>
        <strain evidence="1 2">JCM 23209</strain>
    </source>
</reference>
<dbReference type="Proteomes" id="UP001403385">
    <property type="component" value="Unassembled WGS sequence"/>
</dbReference>
<sequence>MINSIKTTISAITIVTLLSGCLDFEELRVNPNDPSSVAPSLLLTEVLPRPSGAWGSTFEYAQYCLFVHADSRTLDYDAYEWTQPGFSYGRLRNISKMESEAEKVNAPAYLALAKFLKAYTFIEMARRHGDIPMSETLMAEEGVFEPVYDTQKQVFVRSLNLLNEANADLANLIQNSPGLTVDGDVYFNGDLKQWQKIINAYTLRILITLSAKEEDTDLKVKERFAAIVNNPAQYPLLEGLEDNMQLTHKDEDGFRYSLNPNNASTIDGKVLGKTYVEMLKKYEDPRLFKVADPTPASLEADPDAASKFESYIGVDISKNNTDLINQKSAGNVSKPNNARYVNHKGEPSIFLGYVEQELTIAEAIHRGWFNGDAKMHFDNGVKASMKFYGVGEADIAAYLSGWAAYKTGEEGLVQLLEQKYIAYSQNSGWEAFFTQRRTGIPSFDVSVENSRSGQIPVRWRYPHSESQYNKTNLTEALNRQFGGPVDDVLNPLWHLQ</sequence>
<dbReference type="AlphaFoldDB" id="A0AAW9S8M0"/>